<evidence type="ECO:0000313" key="2">
    <source>
        <dbReference type="Proteomes" id="UP000479000"/>
    </source>
</evidence>
<name>A0A6H5H7K9_9HEMI</name>
<reference evidence="1 2" key="1">
    <citation type="submission" date="2020-02" db="EMBL/GenBank/DDBJ databases">
        <authorList>
            <person name="Ferguson B K."/>
        </authorList>
    </citation>
    <scope>NUCLEOTIDE SEQUENCE [LARGE SCALE GENOMIC DNA]</scope>
</reference>
<accession>A0A6H5H7K9</accession>
<protein>
    <submittedName>
        <fullName evidence="1">Uncharacterized protein</fullName>
    </submittedName>
</protein>
<dbReference type="EMBL" id="CADCXU010025043">
    <property type="protein sequence ID" value="CAB0012165.1"/>
    <property type="molecule type" value="Genomic_DNA"/>
</dbReference>
<organism evidence="1 2">
    <name type="scientific">Nesidiocoris tenuis</name>
    <dbReference type="NCBI Taxonomy" id="355587"/>
    <lineage>
        <taxon>Eukaryota</taxon>
        <taxon>Metazoa</taxon>
        <taxon>Ecdysozoa</taxon>
        <taxon>Arthropoda</taxon>
        <taxon>Hexapoda</taxon>
        <taxon>Insecta</taxon>
        <taxon>Pterygota</taxon>
        <taxon>Neoptera</taxon>
        <taxon>Paraneoptera</taxon>
        <taxon>Hemiptera</taxon>
        <taxon>Heteroptera</taxon>
        <taxon>Panheteroptera</taxon>
        <taxon>Cimicomorpha</taxon>
        <taxon>Miridae</taxon>
        <taxon>Dicyphina</taxon>
        <taxon>Nesidiocoris</taxon>
    </lineage>
</organism>
<gene>
    <name evidence="1" type="ORF">NTEN_LOCUS16947</name>
</gene>
<evidence type="ECO:0000313" key="1">
    <source>
        <dbReference type="EMBL" id="CAB0012165.1"/>
    </source>
</evidence>
<dbReference type="Proteomes" id="UP000479000">
    <property type="component" value="Unassembled WGS sequence"/>
</dbReference>
<keyword evidence="2" id="KW-1185">Reference proteome</keyword>
<dbReference type="AlphaFoldDB" id="A0A6H5H7K9"/>
<proteinExistence type="predicted"/>
<sequence>MDPSIAKFYFKTRSMFKRIKIVPKFGFDELRLRFHTMLTQKSQNSISHSQHHTTWMRHYGLGKVQELRRELFSRLRQGRASRPLLDTVSQLRLSQFCKQAPEKLKLNDR</sequence>